<keyword evidence="1 6" id="KW-0285">Flavoprotein</keyword>
<keyword evidence="3 6" id="KW-0560">Oxidoreductase</keyword>
<comment type="catalytic activity">
    <reaction evidence="6">
        <text>2 a quinone + NADH + H(+) = 2 a 1,4-benzosemiquinone + NAD(+)</text>
        <dbReference type="Rhea" id="RHEA:65952"/>
        <dbReference type="ChEBI" id="CHEBI:15378"/>
        <dbReference type="ChEBI" id="CHEBI:57540"/>
        <dbReference type="ChEBI" id="CHEBI:57945"/>
        <dbReference type="ChEBI" id="CHEBI:132124"/>
        <dbReference type="ChEBI" id="CHEBI:134225"/>
    </reaction>
</comment>
<reference evidence="8 9" key="1">
    <citation type="submission" date="2021-01" db="EMBL/GenBank/DDBJ databases">
        <title>Whole genome shotgun sequence of Catellatospora coxensis NBRC 107359.</title>
        <authorList>
            <person name="Komaki H."/>
            <person name="Tamura T."/>
        </authorList>
    </citation>
    <scope>NUCLEOTIDE SEQUENCE [LARGE SCALE GENOMIC DNA]</scope>
    <source>
        <strain evidence="8 9">NBRC 107359</strain>
    </source>
</reference>
<dbReference type="AlphaFoldDB" id="A0A8J3KRX6"/>
<protein>
    <recommendedName>
        <fullName evidence="6">FMN dependent NADH:quinone oxidoreductase</fullName>
        <ecNumber evidence="6">1.6.5.-</ecNumber>
    </recommendedName>
    <alternativeName>
        <fullName evidence="6">Azo-dye reductase</fullName>
    </alternativeName>
    <alternativeName>
        <fullName evidence="6">FMN-dependent NADH-azo compound oxidoreductase</fullName>
    </alternativeName>
    <alternativeName>
        <fullName evidence="6">FMN-dependent NADH-azoreductase</fullName>
        <ecNumber evidence="6">1.7.1.17</ecNumber>
    </alternativeName>
</protein>
<dbReference type="EMBL" id="BONI01000004">
    <property type="protein sequence ID" value="GIG03884.1"/>
    <property type="molecule type" value="Genomic_DNA"/>
</dbReference>
<name>A0A8J3KRX6_9ACTN</name>
<dbReference type="Gene3D" id="3.40.50.360">
    <property type="match status" value="1"/>
</dbReference>
<dbReference type="Proteomes" id="UP000630887">
    <property type="component" value="Unassembled WGS sequence"/>
</dbReference>
<dbReference type="InterPro" id="IPR023048">
    <property type="entry name" value="NADH:quinone_OxRdtase_FMN_depd"/>
</dbReference>
<gene>
    <name evidence="6 8" type="primary">azoR</name>
    <name evidence="8" type="ORF">Cco03nite_05840</name>
</gene>
<dbReference type="EC" id="1.6.5.-" evidence="6"/>
<evidence type="ECO:0000256" key="5">
    <source>
        <dbReference type="ARBA" id="ARBA00048542"/>
    </source>
</evidence>
<feature type="domain" description="Flavodoxin-like fold" evidence="7">
    <location>
        <begin position="1"/>
        <end position="203"/>
    </location>
</feature>
<evidence type="ECO:0000256" key="3">
    <source>
        <dbReference type="ARBA" id="ARBA00023002"/>
    </source>
</evidence>
<evidence type="ECO:0000313" key="9">
    <source>
        <dbReference type="Proteomes" id="UP000630887"/>
    </source>
</evidence>
<evidence type="ECO:0000256" key="6">
    <source>
        <dbReference type="HAMAP-Rule" id="MF_01216"/>
    </source>
</evidence>
<comment type="cofactor">
    <cofactor evidence="6">
        <name>FMN</name>
        <dbReference type="ChEBI" id="CHEBI:58210"/>
    </cofactor>
    <text evidence="6">Binds 1 FMN per subunit.</text>
</comment>
<evidence type="ECO:0000256" key="2">
    <source>
        <dbReference type="ARBA" id="ARBA00022643"/>
    </source>
</evidence>
<accession>A0A8J3KRX6</accession>
<dbReference type="HAMAP" id="MF_01216">
    <property type="entry name" value="Azoreductase_type1"/>
    <property type="match status" value="1"/>
</dbReference>
<evidence type="ECO:0000259" key="7">
    <source>
        <dbReference type="Pfam" id="PF02525"/>
    </source>
</evidence>
<comment type="similarity">
    <text evidence="6">Belongs to the azoreductase type 1 family.</text>
</comment>
<comment type="function">
    <text evidence="6">Quinone reductase that provides resistance to thiol-specific stress caused by electrophilic quinones.</text>
</comment>
<dbReference type="PANTHER" id="PTHR43741">
    <property type="entry name" value="FMN-DEPENDENT NADH-AZOREDUCTASE 1"/>
    <property type="match status" value="1"/>
</dbReference>
<dbReference type="GO" id="GO:0016655">
    <property type="term" value="F:oxidoreductase activity, acting on NAD(P)H, quinone or similar compound as acceptor"/>
    <property type="evidence" value="ECO:0007669"/>
    <property type="project" value="InterPro"/>
</dbReference>
<dbReference type="InterPro" id="IPR029039">
    <property type="entry name" value="Flavoprotein-like_sf"/>
</dbReference>
<keyword evidence="2 6" id="KW-0288">FMN</keyword>
<dbReference type="PANTHER" id="PTHR43741:SF4">
    <property type="entry name" value="FMN-DEPENDENT NADH:QUINONE OXIDOREDUCTASE"/>
    <property type="match status" value="1"/>
</dbReference>
<dbReference type="GO" id="GO:0009055">
    <property type="term" value="F:electron transfer activity"/>
    <property type="evidence" value="ECO:0007669"/>
    <property type="project" value="UniProtKB-UniRule"/>
</dbReference>
<evidence type="ECO:0000313" key="8">
    <source>
        <dbReference type="EMBL" id="GIG03884.1"/>
    </source>
</evidence>
<comment type="function">
    <text evidence="6">Also exhibits azoreductase activity. Catalyzes the reductive cleavage of the azo bond in aromatic azo compounds to the corresponding amines.</text>
</comment>
<keyword evidence="9" id="KW-1185">Reference proteome</keyword>
<dbReference type="SUPFAM" id="SSF52218">
    <property type="entry name" value="Flavoproteins"/>
    <property type="match status" value="1"/>
</dbReference>
<feature type="binding site" evidence="6">
    <location>
        <begin position="15"/>
        <end position="17"/>
    </location>
    <ligand>
        <name>FMN</name>
        <dbReference type="ChEBI" id="CHEBI:58210"/>
    </ligand>
</feature>
<proteinExistence type="inferred from homology"/>
<sequence>MRILHIIATPRGSESHSLRVSEAFLQGVREQSGDVTVDVVDLYRQDLPAVAGDNIEAKYTLMVGRPIDRSHQESWRQIESLIEHFVSADVYLITAPMWNFGVPYALKYYIDCLVQPGYLFRYDETGQVVPMVNGKRMVCVTSRGADYSAGSYLHSYDFQEPYLRAIFGFVGITDLQFIHAQPMDITPHQREAALTGAVAQARDLGRGFLSPAVGVPA</sequence>
<keyword evidence="4 6" id="KW-0520">NAD</keyword>
<comment type="caution">
    <text evidence="8">The sequence shown here is derived from an EMBL/GenBank/DDBJ whole genome shotgun (WGS) entry which is preliminary data.</text>
</comment>
<comment type="caution">
    <text evidence="6">Lacks conserved residue(s) required for the propagation of feature annotation.</text>
</comment>
<dbReference type="GO" id="GO:0010181">
    <property type="term" value="F:FMN binding"/>
    <property type="evidence" value="ECO:0007669"/>
    <property type="project" value="UniProtKB-UniRule"/>
</dbReference>
<dbReference type="InterPro" id="IPR003680">
    <property type="entry name" value="Flavodoxin_fold"/>
</dbReference>
<dbReference type="Pfam" id="PF02525">
    <property type="entry name" value="Flavodoxin_2"/>
    <property type="match status" value="1"/>
</dbReference>
<dbReference type="EC" id="1.7.1.17" evidence="6"/>
<organism evidence="8 9">
    <name type="scientific">Catellatospora coxensis</name>
    <dbReference type="NCBI Taxonomy" id="310354"/>
    <lineage>
        <taxon>Bacteria</taxon>
        <taxon>Bacillati</taxon>
        <taxon>Actinomycetota</taxon>
        <taxon>Actinomycetes</taxon>
        <taxon>Micromonosporales</taxon>
        <taxon>Micromonosporaceae</taxon>
        <taxon>Catellatospora</taxon>
    </lineage>
</organism>
<dbReference type="GO" id="GO:0016652">
    <property type="term" value="F:oxidoreductase activity, acting on NAD(P)H as acceptor"/>
    <property type="evidence" value="ECO:0007669"/>
    <property type="project" value="UniProtKB-UniRule"/>
</dbReference>
<evidence type="ECO:0000256" key="1">
    <source>
        <dbReference type="ARBA" id="ARBA00022630"/>
    </source>
</evidence>
<dbReference type="InterPro" id="IPR050104">
    <property type="entry name" value="FMN-dep_NADH:Q_OxRdtase_AzoR1"/>
</dbReference>
<evidence type="ECO:0000256" key="4">
    <source>
        <dbReference type="ARBA" id="ARBA00023027"/>
    </source>
</evidence>
<comment type="subunit">
    <text evidence="6">Homodimer.</text>
</comment>
<feature type="binding site" evidence="6">
    <location>
        <begin position="97"/>
        <end position="100"/>
    </location>
    <ligand>
        <name>FMN</name>
        <dbReference type="ChEBI" id="CHEBI:58210"/>
    </ligand>
</feature>
<comment type="catalytic activity">
    <reaction evidence="5">
        <text>N,N-dimethyl-1,4-phenylenediamine + anthranilate + 2 NAD(+) = 2-(4-dimethylaminophenyl)diazenylbenzoate + 2 NADH + 2 H(+)</text>
        <dbReference type="Rhea" id="RHEA:55872"/>
        <dbReference type="ChEBI" id="CHEBI:15378"/>
        <dbReference type="ChEBI" id="CHEBI:15783"/>
        <dbReference type="ChEBI" id="CHEBI:16567"/>
        <dbReference type="ChEBI" id="CHEBI:57540"/>
        <dbReference type="ChEBI" id="CHEBI:57945"/>
        <dbReference type="ChEBI" id="CHEBI:71579"/>
        <dbReference type="EC" id="1.7.1.17"/>
    </reaction>
    <physiologicalReaction direction="right-to-left" evidence="5">
        <dbReference type="Rhea" id="RHEA:55874"/>
    </physiologicalReaction>
</comment>